<dbReference type="EMBL" id="PRKZ01000002">
    <property type="protein sequence ID" value="RAW51257.1"/>
    <property type="molecule type" value="Genomic_DNA"/>
</dbReference>
<gene>
    <name evidence="1" type="ORF">C4N25_04490</name>
</gene>
<dbReference type="InterPro" id="IPR008441">
    <property type="entry name" value="AfumC-like_glycosyl_Trfase"/>
</dbReference>
<evidence type="ECO:0000313" key="2">
    <source>
        <dbReference type="Proteomes" id="UP000251634"/>
    </source>
</evidence>
<dbReference type="AlphaFoldDB" id="A0A329TN94"/>
<accession>A0A329TN94</accession>
<name>A0A329TN94_9FIRM</name>
<evidence type="ECO:0000313" key="1">
    <source>
        <dbReference type="EMBL" id="RAW51257.1"/>
    </source>
</evidence>
<dbReference type="InterPro" id="IPR029044">
    <property type="entry name" value="Nucleotide-diphossugar_trans"/>
</dbReference>
<proteinExistence type="predicted"/>
<reference evidence="1 2" key="1">
    <citation type="submission" date="2018-02" db="EMBL/GenBank/DDBJ databases">
        <title>Complete genome sequencing of Faecalibacterium prausnitzii strains isolated from the human gut.</title>
        <authorList>
            <person name="Fitzgerald B.C."/>
            <person name="Shkoporov A.N."/>
            <person name="Ross P.R."/>
            <person name="Hill C."/>
        </authorList>
    </citation>
    <scope>NUCLEOTIDE SEQUENCE [LARGE SCALE GENOMIC DNA]</scope>
    <source>
        <strain evidence="1 2">APC942/8-14-2</strain>
    </source>
</reference>
<organism evidence="1 2">
    <name type="scientific">Faecalibacterium prausnitzii</name>
    <dbReference type="NCBI Taxonomy" id="853"/>
    <lineage>
        <taxon>Bacteria</taxon>
        <taxon>Bacillati</taxon>
        <taxon>Bacillota</taxon>
        <taxon>Clostridia</taxon>
        <taxon>Eubacteriales</taxon>
        <taxon>Oscillospiraceae</taxon>
        <taxon>Faecalibacterium</taxon>
    </lineage>
</organism>
<dbReference type="RefSeq" id="WP_112115133.1">
    <property type="nucleotide sequence ID" value="NZ_PRKZ01000002.1"/>
</dbReference>
<dbReference type="Proteomes" id="UP000251634">
    <property type="component" value="Unassembled WGS sequence"/>
</dbReference>
<dbReference type="SUPFAM" id="SSF53448">
    <property type="entry name" value="Nucleotide-diphospho-sugar transferases"/>
    <property type="match status" value="1"/>
</dbReference>
<dbReference type="Gene3D" id="3.90.550.20">
    <property type="match status" value="1"/>
</dbReference>
<sequence length="298" mass="35285">MKKASSNALVIAKILRKLRLKNASERFNAQRHERIRESLSGIFEKAYRNMPDNFPQLDGNSNRYVWVFWWQGEDQMPELVKKCYQSLKRQLYDKKIVLITKDNIKEYCSFPQYIFDKCESGKITLTHLSDILRFDLLSHYGGLYTDATVFWTRNIPSLTFSELYTCGGYPDVYYFNVAKGRWTGFLIGGDKDNPLFTFMYGFFLKYWEQYDELIDYFLIDYALDFAYEKNIGGFKDYADKEAVYNNPKLFELMEVRNKKFTMEGEKAMMSKTCAFKLSYKKNFSSAKNTYANQIIFKK</sequence>
<dbReference type="GO" id="GO:0016757">
    <property type="term" value="F:glycosyltransferase activity"/>
    <property type="evidence" value="ECO:0007669"/>
    <property type="project" value="InterPro"/>
</dbReference>
<protein>
    <submittedName>
        <fullName evidence="1">Capsular polysaccharide synthesis family protein</fullName>
    </submittedName>
</protein>
<dbReference type="Pfam" id="PF05704">
    <property type="entry name" value="Caps_synth"/>
    <property type="match status" value="1"/>
</dbReference>
<comment type="caution">
    <text evidence="1">The sequence shown here is derived from an EMBL/GenBank/DDBJ whole genome shotgun (WGS) entry which is preliminary data.</text>
</comment>